<organism evidence="2 3">
    <name type="scientific">Brachybacterium halotolerans</name>
    <dbReference type="NCBI Taxonomy" id="2795215"/>
    <lineage>
        <taxon>Bacteria</taxon>
        <taxon>Bacillati</taxon>
        <taxon>Actinomycetota</taxon>
        <taxon>Actinomycetes</taxon>
        <taxon>Micrococcales</taxon>
        <taxon>Dermabacteraceae</taxon>
        <taxon>Brachybacterium</taxon>
    </lineage>
</organism>
<dbReference type="Pfam" id="PF01370">
    <property type="entry name" value="Epimerase"/>
    <property type="match status" value="1"/>
</dbReference>
<dbReference type="SUPFAM" id="SSF51735">
    <property type="entry name" value="NAD(P)-binding Rossmann-fold domains"/>
    <property type="match status" value="1"/>
</dbReference>
<name>A0ABS1BAE0_9MICO</name>
<evidence type="ECO:0000313" key="2">
    <source>
        <dbReference type="EMBL" id="MBK0331593.1"/>
    </source>
</evidence>
<evidence type="ECO:0000259" key="1">
    <source>
        <dbReference type="Pfam" id="PF01370"/>
    </source>
</evidence>
<proteinExistence type="predicted"/>
<dbReference type="InterPro" id="IPR036291">
    <property type="entry name" value="NAD(P)-bd_dom_sf"/>
</dbReference>
<protein>
    <submittedName>
        <fullName evidence="2">NAD-dependent epimerase/dehydratase family protein</fullName>
    </submittedName>
</protein>
<feature type="domain" description="NAD-dependent epimerase/dehydratase" evidence="1">
    <location>
        <begin position="4"/>
        <end position="210"/>
    </location>
</feature>
<dbReference type="EMBL" id="JAEDAJ010000004">
    <property type="protein sequence ID" value="MBK0331593.1"/>
    <property type="molecule type" value="Genomic_DNA"/>
</dbReference>
<gene>
    <name evidence="2" type="ORF">I8D64_09280</name>
</gene>
<comment type="caution">
    <text evidence="2">The sequence shown here is derived from an EMBL/GenBank/DDBJ whole genome shotgun (WGS) entry which is preliminary data.</text>
</comment>
<keyword evidence="3" id="KW-1185">Reference proteome</keyword>
<sequence>MQTILGASGQIGTELARALHDDFTTDLRLVSRHPKPLHETDSTLAADLLDAEQTDRAVAGSEIAYFTAGLPPDGKVWAEQLPLMMRHVIDACAAHGTKLVFFDNTYMYPKTSTPQTEETPFRPVGRKAVVRARIADMLLEAIDQERVEGVICRAPEFYGPGRTQSFTTSLVFDRIAKGTTPRAPLTDDTLRTLIWTPDASRGMALIGNTPSAFGRTWHLPVDPAPLTYRTLIADLSAKAWGRDIDHAVMPAWQFRLAGLVSKPVREIWELLPRYAVNNIFLSDAFRSAFPDFRTTTYAEGVQILADVTRSAPSPSSSTSERTS</sequence>
<dbReference type="RefSeq" id="WP_200502220.1">
    <property type="nucleotide sequence ID" value="NZ_JAEDAJ010000004.1"/>
</dbReference>
<evidence type="ECO:0000313" key="3">
    <source>
        <dbReference type="Proteomes" id="UP000612352"/>
    </source>
</evidence>
<dbReference type="InterPro" id="IPR001509">
    <property type="entry name" value="Epimerase_deHydtase"/>
</dbReference>
<accession>A0ABS1BAE0</accession>
<reference evidence="2 3" key="1">
    <citation type="submission" date="2020-12" db="EMBL/GenBank/DDBJ databases">
        <title>Brachybacterium sp. MASK1Z-5, whole genome shotgun sequence.</title>
        <authorList>
            <person name="Tuo L."/>
        </authorList>
    </citation>
    <scope>NUCLEOTIDE SEQUENCE [LARGE SCALE GENOMIC DNA]</scope>
    <source>
        <strain evidence="2 3">MASK1Z-5</strain>
    </source>
</reference>
<dbReference type="Proteomes" id="UP000612352">
    <property type="component" value="Unassembled WGS sequence"/>
</dbReference>
<dbReference type="Gene3D" id="3.40.50.720">
    <property type="entry name" value="NAD(P)-binding Rossmann-like Domain"/>
    <property type="match status" value="1"/>
</dbReference>